<keyword evidence="2 4" id="KW-0238">DNA-binding</keyword>
<keyword evidence="3" id="KW-0804">Transcription</keyword>
<dbReference type="EMBL" id="CP002117">
    <property type="protein sequence ID" value="ADN37359.1"/>
    <property type="molecule type" value="Genomic_DNA"/>
</dbReference>
<dbReference type="PRINTS" id="PR00455">
    <property type="entry name" value="HTHTETR"/>
</dbReference>
<dbReference type="KEGG" id="mpi:Mpet_2616"/>
<evidence type="ECO:0000256" key="4">
    <source>
        <dbReference type="PROSITE-ProRule" id="PRU00335"/>
    </source>
</evidence>
<evidence type="ECO:0000256" key="3">
    <source>
        <dbReference type="ARBA" id="ARBA00023163"/>
    </source>
</evidence>
<dbReference type="STRING" id="679926.Mpet_2616"/>
<evidence type="ECO:0000313" key="6">
    <source>
        <dbReference type="EMBL" id="ADN37359.1"/>
    </source>
</evidence>
<organism evidence="6 7">
    <name type="scientific">Methanolacinia petrolearia (strain DSM 11571 / OCM 486 / SEBR 4847)</name>
    <name type="common">Methanoplanus petrolearius</name>
    <dbReference type="NCBI Taxonomy" id="679926"/>
    <lineage>
        <taxon>Archaea</taxon>
        <taxon>Methanobacteriati</taxon>
        <taxon>Methanobacteriota</taxon>
        <taxon>Stenosarchaea group</taxon>
        <taxon>Methanomicrobia</taxon>
        <taxon>Methanomicrobiales</taxon>
        <taxon>Methanomicrobiaceae</taxon>
        <taxon>Methanolacinia</taxon>
    </lineage>
</organism>
<keyword evidence="1" id="KW-0805">Transcription regulation</keyword>
<evidence type="ECO:0000313" key="7">
    <source>
        <dbReference type="Proteomes" id="UP000006565"/>
    </source>
</evidence>
<gene>
    <name evidence="6" type="ordered locus">Mpet_2616</name>
</gene>
<reference evidence="6 7" key="1">
    <citation type="journal article" date="2010" name="Stand. Genomic Sci.">
        <title>Complete genome sequence of Methanoplanus petrolearius type strain (SEBR 4847).</title>
        <authorList>
            <person name="Brambilla E."/>
            <person name="Djao O.D."/>
            <person name="Daligault H."/>
            <person name="Lapidus A."/>
            <person name="Lucas S."/>
            <person name="Hammon N."/>
            <person name="Nolan M."/>
            <person name="Tice H."/>
            <person name="Cheng J.F."/>
            <person name="Han C."/>
            <person name="Tapia R."/>
            <person name="Goodwin L."/>
            <person name="Pitluck S."/>
            <person name="Liolios K."/>
            <person name="Ivanova N."/>
            <person name="Mavromatis K."/>
            <person name="Mikhailova N."/>
            <person name="Pati A."/>
            <person name="Chen A."/>
            <person name="Palaniappan K."/>
            <person name="Land M."/>
            <person name="Hauser L."/>
            <person name="Chang Y.J."/>
            <person name="Jeffries C.D."/>
            <person name="Rohde M."/>
            <person name="Spring S."/>
            <person name="Sikorski J."/>
            <person name="Goker M."/>
            <person name="Woyke T."/>
            <person name="Bristow J."/>
            <person name="Eisen J.A."/>
            <person name="Markowitz V."/>
            <person name="Hugenholtz P."/>
            <person name="Kyrpides N.C."/>
            <person name="Klenk H.P."/>
        </authorList>
    </citation>
    <scope>NUCLEOTIDE SEQUENCE [LARGE SCALE GENOMIC DNA]</scope>
    <source>
        <strain evidence="7">DSM 11571 / OCM 486 / SEBR 4847</strain>
    </source>
</reference>
<dbReference type="Gene3D" id="1.10.357.10">
    <property type="entry name" value="Tetracycline Repressor, domain 2"/>
    <property type="match status" value="1"/>
</dbReference>
<dbReference type="GO" id="GO:0003677">
    <property type="term" value="F:DNA binding"/>
    <property type="evidence" value="ECO:0007669"/>
    <property type="project" value="UniProtKB-UniRule"/>
</dbReference>
<dbReference type="PROSITE" id="PS50977">
    <property type="entry name" value="HTH_TETR_2"/>
    <property type="match status" value="1"/>
</dbReference>
<proteinExistence type="predicted"/>
<dbReference type="InterPro" id="IPR001647">
    <property type="entry name" value="HTH_TetR"/>
</dbReference>
<name>E1RFQ5_METP4</name>
<feature type="domain" description="HTH tetR-type" evidence="5">
    <location>
        <begin position="10"/>
        <end position="70"/>
    </location>
</feature>
<dbReference type="GeneID" id="25395037"/>
<evidence type="ECO:0000259" key="5">
    <source>
        <dbReference type="PROSITE" id="PS50977"/>
    </source>
</evidence>
<dbReference type="FunFam" id="1.10.10.60:FF:000141">
    <property type="entry name" value="TetR family transcriptional regulator"/>
    <property type="match status" value="1"/>
</dbReference>
<evidence type="ECO:0000256" key="1">
    <source>
        <dbReference type="ARBA" id="ARBA00023015"/>
    </source>
</evidence>
<dbReference type="Proteomes" id="UP000006565">
    <property type="component" value="Chromosome"/>
</dbReference>
<dbReference type="eggNOG" id="arCOG02643">
    <property type="taxonomic scope" value="Archaea"/>
</dbReference>
<dbReference type="OrthoDB" id="135877at2157"/>
<sequence length="191" mass="22860">MPKVVPGYKEEARKRILEAAFGLFWKKGFRATKMDDIALELGISKGAIYTYFKDKKDLFTQATQHYRQEFESDMTHRMKKSEGQDIFEILFYLFTEYLKFGFILPFELMNLAVNDEEIKSFLVEDGKDDREYFIKYLTRIQNEGKIRNNIDIYEMADLIITLFYGLYMSMFLSEDIERAKRIWDNAVEKYK</sequence>
<dbReference type="SUPFAM" id="SSF48498">
    <property type="entry name" value="Tetracyclin repressor-like, C-terminal domain"/>
    <property type="match status" value="1"/>
</dbReference>
<dbReference type="InterPro" id="IPR009057">
    <property type="entry name" value="Homeodomain-like_sf"/>
</dbReference>
<keyword evidence="7" id="KW-1185">Reference proteome</keyword>
<accession>E1RFQ5</accession>
<feature type="DNA-binding region" description="H-T-H motif" evidence="4">
    <location>
        <begin position="33"/>
        <end position="52"/>
    </location>
</feature>
<dbReference type="Pfam" id="PF00440">
    <property type="entry name" value="TetR_N"/>
    <property type="match status" value="1"/>
</dbReference>
<evidence type="ECO:0000256" key="2">
    <source>
        <dbReference type="ARBA" id="ARBA00023125"/>
    </source>
</evidence>
<dbReference type="InterPro" id="IPR036271">
    <property type="entry name" value="Tet_transcr_reg_TetR-rel_C_sf"/>
</dbReference>
<dbReference type="AlphaFoldDB" id="E1RFQ5"/>
<dbReference type="PANTHER" id="PTHR47506">
    <property type="entry name" value="TRANSCRIPTIONAL REGULATORY PROTEIN"/>
    <property type="match status" value="1"/>
</dbReference>
<dbReference type="SUPFAM" id="SSF46689">
    <property type="entry name" value="Homeodomain-like"/>
    <property type="match status" value="1"/>
</dbReference>
<protein>
    <submittedName>
        <fullName evidence="6">Transcriptional regulator, TetR family</fullName>
    </submittedName>
</protein>
<dbReference type="RefSeq" id="WP_013330532.1">
    <property type="nucleotide sequence ID" value="NC_014507.1"/>
</dbReference>
<dbReference type="PANTHER" id="PTHR47506:SF6">
    <property type="entry name" value="HTH-TYPE TRANSCRIPTIONAL REPRESSOR NEMR"/>
    <property type="match status" value="1"/>
</dbReference>
<dbReference type="HOGENOM" id="CLU_069356_15_12_2"/>